<evidence type="ECO:0000256" key="4">
    <source>
        <dbReference type="ARBA" id="ARBA00022723"/>
    </source>
</evidence>
<dbReference type="SUPFAM" id="SSF55124">
    <property type="entry name" value="Nitrite/Sulfite reductase N-terminal domain-like"/>
    <property type="match status" value="2"/>
</dbReference>
<comment type="caution">
    <text evidence="10">The sequence shown here is derived from an EMBL/GenBank/DDBJ whole genome shotgun (WGS) entry which is preliminary data.</text>
</comment>
<feature type="domain" description="Nitrite/Sulfite reductase ferredoxin-like" evidence="9">
    <location>
        <begin position="34"/>
        <end position="93"/>
    </location>
</feature>
<keyword evidence="11" id="KW-1185">Reference proteome</keyword>
<keyword evidence="4" id="KW-0479">Metal-binding</keyword>
<evidence type="ECO:0000313" key="11">
    <source>
        <dbReference type="Proteomes" id="UP000070163"/>
    </source>
</evidence>
<keyword evidence="2" id="KW-0004">4Fe-4S</keyword>
<dbReference type="GO" id="GO:0020037">
    <property type="term" value="F:heme binding"/>
    <property type="evidence" value="ECO:0007669"/>
    <property type="project" value="InterPro"/>
</dbReference>
<organism evidence="10 11">
    <name type="scientific">candidate division MSBL1 archaeon SCGC-AAA259A05</name>
    <dbReference type="NCBI Taxonomy" id="1698259"/>
    <lineage>
        <taxon>Archaea</taxon>
        <taxon>Methanobacteriati</taxon>
        <taxon>Methanobacteriota</taxon>
        <taxon>candidate division MSBL1</taxon>
    </lineage>
</organism>
<dbReference type="InterPro" id="IPR005117">
    <property type="entry name" value="NiRdtase/SiRdtase_haem-b_fer"/>
</dbReference>
<dbReference type="Gene3D" id="3.90.480.10">
    <property type="entry name" value="Sulfite Reductase Hemoprotein,Domain 2"/>
    <property type="match status" value="1"/>
</dbReference>
<dbReference type="PANTHER" id="PTHR32439">
    <property type="entry name" value="FERREDOXIN--NITRITE REDUCTASE, CHLOROPLASTIC"/>
    <property type="match status" value="1"/>
</dbReference>
<protein>
    <recommendedName>
        <fullName evidence="12">Ferredoxin--nitrite reductase</fullName>
    </recommendedName>
</protein>
<evidence type="ECO:0000259" key="8">
    <source>
        <dbReference type="Pfam" id="PF01077"/>
    </source>
</evidence>
<keyword evidence="5" id="KW-0560">Oxidoreductase</keyword>
<dbReference type="GO" id="GO:0051539">
    <property type="term" value="F:4 iron, 4 sulfur cluster binding"/>
    <property type="evidence" value="ECO:0007669"/>
    <property type="project" value="UniProtKB-KW"/>
</dbReference>
<feature type="domain" description="Nitrite/sulphite reductase 4Fe-4S" evidence="8">
    <location>
        <begin position="112"/>
        <end position="266"/>
    </location>
</feature>
<feature type="domain" description="Nitrite/Sulfite reductase ferredoxin-like" evidence="9">
    <location>
        <begin position="287"/>
        <end position="351"/>
    </location>
</feature>
<dbReference type="Proteomes" id="UP000070163">
    <property type="component" value="Unassembled WGS sequence"/>
</dbReference>
<dbReference type="InterPro" id="IPR006067">
    <property type="entry name" value="NO2/SO3_Rdtase_4Fe4S_dom"/>
</dbReference>
<dbReference type="Gene3D" id="3.30.413.10">
    <property type="entry name" value="Sulfite Reductase Hemoprotein, domain 1"/>
    <property type="match status" value="2"/>
</dbReference>
<evidence type="ECO:0000256" key="2">
    <source>
        <dbReference type="ARBA" id="ARBA00022485"/>
    </source>
</evidence>
<reference evidence="10 11" key="1">
    <citation type="journal article" date="2016" name="Sci. Rep.">
        <title>Metabolic traits of an uncultured archaeal lineage -MSBL1- from brine pools of the Red Sea.</title>
        <authorList>
            <person name="Mwirichia R."/>
            <person name="Alam I."/>
            <person name="Rashid M."/>
            <person name="Vinu M."/>
            <person name="Ba-Alawi W."/>
            <person name="Anthony Kamau A."/>
            <person name="Kamanda Ngugi D."/>
            <person name="Goker M."/>
            <person name="Klenk H.P."/>
            <person name="Bajic V."/>
            <person name="Stingl U."/>
        </authorList>
    </citation>
    <scope>NUCLEOTIDE SEQUENCE [LARGE SCALE GENOMIC DNA]</scope>
    <source>
        <strain evidence="10">SCGC-AAA259A05</strain>
    </source>
</reference>
<dbReference type="PANTHER" id="PTHR32439:SF0">
    <property type="entry name" value="FERREDOXIN--NITRITE REDUCTASE, CHLOROPLASTIC"/>
    <property type="match status" value="1"/>
</dbReference>
<proteinExistence type="inferred from homology"/>
<dbReference type="InterPro" id="IPR051329">
    <property type="entry name" value="NIR_SIR_4Fe-4S"/>
</dbReference>
<evidence type="ECO:0008006" key="12">
    <source>
        <dbReference type="Google" id="ProtNLM"/>
    </source>
</evidence>
<evidence type="ECO:0000256" key="1">
    <source>
        <dbReference type="ARBA" id="ARBA00010429"/>
    </source>
</evidence>
<dbReference type="InterPro" id="IPR045854">
    <property type="entry name" value="NO2/SO3_Rdtase_4Fe4S_sf"/>
</dbReference>
<keyword evidence="6" id="KW-0408">Iron</keyword>
<feature type="domain" description="Nitrite/sulphite reductase 4Fe-4S" evidence="8">
    <location>
        <begin position="382"/>
        <end position="457"/>
    </location>
</feature>
<evidence type="ECO:0000313" key="10">
    <source>
        <dbReference type="EMBL" id="KXA91718.1"/>
    </source>
</evidence>
<evidence type="ECO:0000256" key="3">
    <source>
        <dbReference type="ARBA" id="ARBA00022617"/>
    </source>
</evidence>
<comment type="similarity">
    <text evidence="1">Belongs to the nitrite and sulfite reductase 4Fe-4S domain family.</text>
</comment>
<name>A0A133UBY2_9EURY</name>
<keyword evidence="3" id="KW-0349">Heme</keyword>
<dbReference type="InterPro" id="IPR036136">
    <property type="entry name" value="Nit/Sulf_reduc_fer-like_dom_sf"/>
</dbReference>
<dbReference type="PROSITE" id="PS00365">
    <property type="entry name" value="NIR_SIR"/>
    <property type="match status" value="1"/>
</dbReference>
<dbReference type="EMBL" id="LHXJ01000001">
    <property type="protein sequence ID" value="KXA91718.1"/>
    <property type="molecule type" value="Genomic_DNA"/>
</dbReference>
<accession>A0A133UBY2</accession>
<gene>
    <name evidence="10" type="ORF">AKJ57_00065</name>
</gene>
<evidence type="ECO:0000259" key="9">
    <source>
        <dbReference type="Pfam" id="PF03460"/>
    </source>
</evidence>
<keyword evidence="7" id="KW-0411">Iron-sulfur</keyword>
<sequence length="517" mass="57774">MGEDNSRSIELDVDDLERFKLRYSLGQDDGRGSKHFLRIKVTEGAVSSRQLTEIARLSDEYGRGKAWITDRQSIQLHWIEGRHAPEIFSRLEEIGFTTDKCGQAYPAPGYGDVRNICACPVAGYEKGEKIDVRPLVKEMNDFFIGNEDFLDMPKKFKISISACEIDCVRSQMQDLGLFTIERERRPGFGAVIGGSLGVAQPGAVIGKPLNVFIEPDEVFEVAKNMAEIHRDHSSTESVAKARFKQLVREWGVEKIRSKLEEKLGRKLERLKYSGPEVSGREHVGVQEQKDGNFYINIPVLGGGLSSEQLRRAAEIAEEYGSGDLRTTPYQNLILLNVAEESLDGALTELKKTGLSVEGSRLRWESVGCASDFCASSPEYHPKAVAREIIEHLEKNVGKELEDYRMKIGVSGCPRDCGLKGPSDIGLLGASTGNDGVGSEEYRLYIGGRFGADPRFSKALDGERSVDDIKIMIRTLVEKSLEEEHDDFQELWKELSSQELKEIAELEVEGKWEEKKST</sequence>
<evidence type="ECO:0000256" key="7">
    <source>
        <dbReference type="ARBA" id="ARBA00023014"/>
    </source>
</evidence>
<dbReference type="SUPFAM" id="SSF56014">
    <property type="entry name" value="Nitrite and sulphite reductase 4Fe-4S domain-like"/>
    <property type="match status" value="2"/>
</dbReference>
<dbReference type="GO" id="GO:0046872">
    <property type="term" value="F:metal ion binding"/>
    <property type="evidence" value="ECO:0007669"/>
    <property type="project" value="UniProtKB-KW"/>
</dbReference>
<dbReference type="InterPro" id="IPR006066">
    <property type="entry name" value="NO2/SO3_Rdtase_FeS/sirohaem_BS"/>
</dbReference>
<dbReference type="Pfam" id="PF01077">
    <property type="entry name" value="NIR_SIR"/>
    <property type="match status" value="2"/>
</dbReference>
<dbReference type="Pfam" id="PF03460">
    <property type="entry name" value="NIR_SIR_ferr"/>
    <property type="match status" value="2"/>
</dbReference>
<dbReference type="AlphaFoldDB" id="A0A133UBY2"/>
<evidence type="ECO:0000256" key="5">
    <source>
        <dbReference type="ARBA" id="ARBA00023002"/>
    </source>
</evidence>
<dbReference type="GO" id="GO:0016491">
    <property type="term" value="F:oxidoreductase activity"/>
    <property type="evidence" value="ECO:0007669"/>
    <property type="project" value="UniProtKB-KW"/>
</dbReference>
<evidence type="ECO:0000256" key="6">
    <source>
        <dbReference type="ARBA" id="ARBA00023004"/>
    </source>
</evidence>